<comment type="caution">
    <text evidence="7">The sequence shown here is derived from an EMBL/GenBank/DDBJ whole genome shotgun (WGS) entry which is preliminary data.</text>
</comment>
<keyword evidence="8" id="KW-1185">Reference proteome</keyword>
<evidence type="ECO:0000256" key="5">
    <source>
        <dbReference type="SAM" id="Phobius"/>
    </source>
</evidence>
<dbReference type="Proteomes" id="UP001556367">
    <property type="component" value="Unassembled WGS sequence"/>
</dbReference>
<feature type="transmembrane region" description="Helical" evidence="5">
    <location>
        <begin position="31"/>
        <end position="49"/>
    </location>
</feature>
<evidence type="ECO:0000313" key="8">
    <source>
        <dbReference type="Proteomes" id="UP001556367"/>
    </source>
</evidence>
<dbReference type="Gene3D" id="1.20.1250.20">
    <property type="entry name" value="MFS general substrate transporter like domains"/>
    <property type="match status" value="1"/>
</dbReference>
<dbReference type="InterPro" id="IPR011701">
    <property type="entry name" value="MFS"/>
</dbReference>
<dbReference type="PROSITE" id="PS50850">
    <property type="entry name" value="MFS"/>
    <property type="match status" value="1"/>
</dbReference>
<evidence type="ECO:0000256" key="2">
    <source>
        <dbReference type="ARBA" id="ARBA00022692"/>
    </source>
</evidence>
<dbReference type="Pfam" id="PF07690">
    <property type="entry name" value="MFS_1"/>
    <property type="match status" value="1"/>
</dbReference>
<dbReference type="PANTHER" id="PTHR23501:SF102">
    <property type="entry name" value="DRUG TRANSPORTER, PUTATIVE (AFU_ORTHOLOGUE AFUA_3G08530)-RELATED"/>
    <property type="match status" value="1"/>
</dbReference>
<organism evidence="7 8">
    <name type="scientific">Hohenbuehelia grisea</name>
    <dbReference type="NCBI Taxonomy" id="104357"/>
    <lineage>
        <taxon>Eukaryota</taxon>
        <taxon>Fungi</taxon>
        <taxon>Dikarya</taxon>
        <taxon>Basidiomycota</taxon>
        <taxon>Agaricomycotina</taxon>
        <taxon>Agaricomycetes</taxon>
        <taxon>Agaricomycetidae</taxon>
        <taxon>Agaricales</taxon>
        <taxon>Pleurotineae</taxon>
        <taxon>Pleurotaceae</taxon>
        <taxon>Hohenbuehelia</taxon>
    </lineage>
</organism>
<evidence type="ECO:0000313" key="7">
    <source>
        <dbReference type="EMBL" id="KAL0958477.1"/>
    </source>
</evidence>
<evidence type="ECO:0000259" key="6">
    <source>
        <dbReference type="PROSITE" id="PS50850"/>
    </source>
</evidence>
<evidence type="ECO:0000256" key="1">
    <source>
        <dbReference type="ARBA" id="ARBA00004141"/>
    </source>
</evidence>
<dbReference type="SUPFAM" id="SSF103473">
    <property type="entry name" value="MFS general substrate transporter"/>
    <property type="match status" value="1"/>
</dbReference>
<accession>A0ABR3JSH5</accession>
<evidence type="ECO:0000256" key="3">
    <source>
        <dbReference type="ARBA" id="ARBA00022989"/>
    </source>
</evidence>
<keyword evidence="2 5" id="KW-0812">Transmembrane</keyword>
<feature type="domain" description="Major facilitator superfamily (MFS) profile" evidence="6">
    <location>
        <begin position="36"/>
        <end position="130"/>
    </location>
</feature>
<name>A0ABR3JSH5_9AGAR</name>
<keyword evidence="3 5" id="KW-1133">Transmembrane helix</keyword>
<gene>
    <name evidence="7" type="ORF">HGRIS_000616</name>
</gene>
<keyword evidence="4 5" id="KW-0472">Membrane</keyword>
<evidence type="ECO:0000256" key="4">
    <source>
        <dbReference type="ARBA" id="ARBA00023136"/>
    </source>
</evidence>
<dbReference type="EMBL" id="JASNQZ010000004">
    <property type="protein sequence ID" value="KAL0958477.1"/>
    <property type="molecule type" value="Genomic_DNA"/>
</dbReference>
<dbReference type="InterPro" id="IPR036259">
    <property type="entry name" value="MFS_trans_sf"/>
</dbReference>
<protein>
    <recommendedName>
        <fullName evidence="6">Major facilitator superfamily (MFS) profile domain-containing protein</fullName>
    </recommendedName>
</protein>
<sequence>MSIPNPESKSPSVTVEPTKPFSNAPAPKKGLGFWLIMLSLCITLFLYALELTAVSTALPTIALALHATEFIWVGSAYALSSTAILPMSGGLAQTFGRRPTLLLCILFFSIGSAICGAASNMGMMIAGRTI</sequence>
<reference evidence="8" key="1">
    <citation type="submission" date="2024-06" db="EMBL/GenBank/DDBJ databases">
        <title>Multi-omics analyses provide insights into the biosynthesis of the anticancer antibiotic pleurotin in Hohenbuehelia grisea.</title>
        <authorList>
            <person name="Weaver J.A."/>
            <person name="Alberti F."/>
        </authorList>
    </citation>
    <scope>NUCLEOTIDE SEQUENCE [LARGE SCALE GENOMIC DNA]</scope>
    <source>
        <strain evidence="8">T-177</strain>
    </source>
</reference>
<comment type="subcellular location">
    <subcellularLocation>
        <location evidence="1">Membrane</location>
        <topology evidence="1">Multi-pass membrane protein</topology>
    </subcellularLocation>
</comment>
<proteinExistence type="predicted"/>
<dbReference type="PANTHER" id="PTHR23501">
    <property type="entry name" value="MAJOR FACILITATOR SUPERFAMILY"/>
    <property type="match status" value="1"/>
</dbReference>
<feature type="transmembrane region" description="Helical" evidence="5">
    <location>
        <begin position="100"/>
        <end position="118"/>
    </location>
</feature>
<dbReference type="InterPro" id="IPR020846">
    <property type="entry name" value="MFS_dom"/>
</dbReference>
<feature type="transmembrane region" description="Helical" evidence="5">
    <location>
        <begin position="61"/>
        <end position="80"/>
    </location>
</feature>